<dbReference type="Proteomes" id="UP000199415">
    <property type="component" value="Unassembled WGS sequence"/>
</dbReference>
<reference evidence="3 4" key="1">
    <citation type="submission" date="2016-10" db="EMBL/GenBank/DDBJ databases">
        <authorList>
            <person name="de Groot N.N."/>
        </authorList>
    </citation>
    <scope>NUCLEOTIDE SEQUENCE [LARGE SCALE GENOMIC DNA]</scope>
    <source>
        <strain evidence="3 4">DSM 25584</strain>
    </source>
</reference>
<sequence>MRWQDRHTSWFRRAVRPGRVLRGLGREERGTAAAEFALLITPLMVIMFGIVQFGLAFSVYNTMTDAARRAARAVAVQGEAPGNAGTIAQNSLQSWGHTQFSVDTEVAPDGRVTVRISTGLSEAALINPVGLIPDDAQLSTRVVMRRLPGAGGGS</sequence>
<accession>A0A1G7RCY1</accession>
<keyword evidence="4" id="KW-1185">Reference proteome</keyword>
<protein>
    <submittedName>
        <fullName evidence="3">TadE-like protein</fullName>
    </submittedName>
</protein>
<dbReference type="AlphaFoldDB" id="A0A1G7RCY1"/>
<evidence type="ECO:0000259" key="2">
    <source>
        <dbReference type="Pfam" id="PF07811"/>
    </source>
</evidence>
<dbReference type="STRING" id="1082479.SAMN05216241_10582"/>
<dbReference type="RefSeq" id="WP_090019668.1">
    <property type="nucleotide sequence ID" value="NZ_FNCE01000005.1"/>
</dbReference>
<feature type="transmembrane region" description="Helical" evidence="1">
    <location>
        <begin position="36"/>
        <end position="60"/>
    </location>
</feature>
<keyword evidence="1" id="KW-1133">Transmembrane helix</keyword>
<dbReference type="InterPro" id="IPR012495">
    <property type="entry name" value="TadE-like_dom"/>
</dbReference>
<evidence type="ECO:0000313" key="4">
    <source>
        <dbReference type="Proteomes" id="UP000199415"/>
    </source>
</evidence>
<gene>
    <name evidence="3" type="ORF">SAMN05216241_10582</name>
</gene>
<dbReference type="EMBL" id="FNCE01000005">
    <property type="protein sequence ID" value="SDG08514.1"/>
    <property type="molecule type" value="Genomic_DNA"/>
</dbReference>
<evidence type="ECO:0000313" key="3">
    <source>
        <dbReference type="EMBL" id="SDG08514.1"/>
    </source>
</evidence>
<evidence type="ECO:0000256" key="1">
    <source>
        <dbReference type="SAM" id="Phobius"/>
    </source>
</evidence>
<proteinExistence type="predicted"/>
<name>A0A1G7RCY1_9PROT</name>
<feature type="domain" description="TadE-like" evidence="2">
    <location>
        <begin position="30"/>
        <end position="72"/>
    </location>
</feature>
<keyword evidence="1" id="KW-0472">Membrane</keyword>
<dbReference type="Pfam" id="PF07811">
    <property type="entry name" value="TadE"/>
    <property type="match status" value="1"/>
</dbReference>
<keyword evidence="1" id="KW-0812">Transmembrane</keyword>
<organism evidence="3 4">
    <name type="scientific">Limimonas halophila</name>
    <dbReference type="NCBI Taxonomy" id="1082479"/>
    <lineage>
        <taxon>Bacteria</taxon>
        <taxon>Pseudomonadati</taxon>
        <taxon>Pseudomonadota</taxon>
        <taxon>Alphaproteobacteria</taxon>
        <taxon>Rhodospirillales</taxon>
        <taxon>Rhodovibrionaceae</taxon>
        <taxon>Limimonas</taxon>
    </lineage>
</organism>